<dbReference type="EMBL" id="MLYV02001211">
    <property type="protein sequence ID" value="PSR72126.1"/>
    <property type="molecule type" value="Genomic_DNA"/>
</dbReference>
<keyword evidence="2" id="KW-1185">Reference proteome</keyword>
<comment type="caution">
    <text evidence="1">The sequence shown here is derived from an EMBL/GenBank/DDBJ whole genome shotgun (WGS) entry which is preliminary data.</text>
</comment>
<organism evidence="1 2">
    <name type="scientific">Hermanssonia centrifuga</name>
    <dbReference type="NCBI Taxonomy" id="98765"/>
    <lineage>
        <taxon>Eukaryota</taxon>
        <taxon>Fungi</taxon>
        <taxon>Dikarya</taxon>
        <taxon>Basidiomycota</taxon>
        <taxon>Agaricomycotina</taxon>
        <taxon>Agaricomycetes</taxon>
        <taxon>Polyporales</taxon>
        <taxon>Meruliaceae</taxon>
        <taxon>Hermanssonia</taxon>
    </lineage>
</organism>
<dbReference type="AlphaFoldDB" id="A0A2R6NIB8"/>
<proteinExistence type="predicted"/>
<reference evidence="1 2" key="1">
    <citation type="submission" date="2018-02" db="EMBL/GenBank/DDBJ databases">
        <title>Genome sequence of the basidiomycete white-rot fungus Phlebia centrifuga.</title>
        <authorList>
            <person name="Granchi Z."/>
            <person name="Peng M."/>
            <person name="de Vries R.P."/>
            <person name="Hilden K."/>
            <person name="Makela M.R."/>
            <person name="Grigoriev I."/>
            <person name="Riley R."/>
        </authorList>
    </citation>
    <scope>NUCLEOTIDE SEQUENCE [LARGE SCALE GENOMIC DNA]</scope>
    <source>
        <strain evidence="1 2">FBCC195</strain>
    </source>
</reference>
<accession>A0A2R6NIB8</accession>
<gene>
    <name evidence="1" type="ORF">PHLCEN_2v12006</name>
</gene>
<protein>
    <submittedName>
        <fullName evidence="1">Uncharacterized protein</fullName>
    </submittedName>
</protein>
<name>A0A2R6NIB8_9APHY</name>
<evidence type="ECO:0000313" key="2">
    <source>
        <dbReference type="Proteomes" id="UP000186601"/>
    </source>
</evidence>
<sequence>MQMHLVETKIIIEVDGDGNNGLKPSPGISQINFNIKGDSLIYLAGSNAGHNSSAV</sequence>
<evidence type="ECO:0000313" key="1">
    <source>
        <dbReference type="EMBL" id="PSR72126.1"/>
    </source>
</evidence>
<dbReference type="Proteomes" id="UP000186601">
    <property type="component" value="Unassembled WGS sequence"/>
</dbReference>